<comment type="caution">
    <text evidence="2">The sequence shown here is derived from an EMBL/GenBank/DDBJ whole genome shotgun (WGS) entry which is preliminary data.</text>
</comment>
<keyword evidence="3" id="KW-1185">Reference proteome</keyword>
<evidence type="ECO:0000256" key="1">
    <source>
        <dbReference type="SAM" id="SignalP"/>
    </source>
</evidence>
<dbReference type="EMBL" id="SWBM01000001">
    <property type="protein sequence ID" value="TKC18506.1"/>
    <property type="molecule type" value="Genomic_DNA"/>
</dbReference>
<gene>
    <name evidence="2" type="ORF">FA727_02845</name>
</gene>
<evidence type="ECO:0000313" key="3">
    <source>
        <dbReference type="Proteomes" id="UP000307756"/>
    </source>
</evidence>
<feature type="signal peptide" evidence="1">
    <location>
        <begin position="1"/>
        <end position="20"/>
    </location>
</feature>
<reference evidence="2 3" key="1">
    <citation type="journal article" date="2011" name="J. Microbiol.">
        <title>Bacillus kyonggiensis sp. nov., isolated from soil of a lettuce field.</title>
        <authorList>
            <person name="Dong K."/>
            <person name="Lee S."/>
        </authorList>
    </citation>
    <scope>NUCLEOTIDE SEQUENCE [LARGE SCALE GENOMIC DNA]</scope>
    <source>
        <strain evidence="2 3">NB22</strain>
    </source>
</reference>
<dbReference type="AlphaFoldDB" id="A0A4U1DAK6"/>
<proteinExistence type="predicted"/>
<feature type="chain" id="PRO_5020852931" evidence="1">
    <location>
        <begin position="21"/>
        <end position="124"/>
    </location>
</feature>
<dbReference type="RefSeq" id="WP_136829214.1">
    <property type="nucleotide sequence ID" value="NZ_SWBM01000001.1"/>
</dbReference>
<sequence length="124" mass="13981">MKVLPIILMALFLSTSCANNEDAPLDLDSSMKQIIFLSDETESVNLQTEAPYYNAIIELRQQFPNEFKNMKTLSPNKVEDYFDSIEIKECPALLVIQNDKVLVKIVGESSKEEIIQPVEAALTN</sequence>
<dbReference type="PROSITE" id="PS51257">
    <property type="entry name" value="PROKAR_LIPOPROTEIN"/>
    <property type="match status" value="1"/>
</dbReference>
<accession>A0A4U1DAK6</accession>
<name>A0A4U1DAK6_9BACI</name>
<evidence type="ECO:0000313" key="2">
    <source>
        <dbReference type="EMBL" id="TKC18506.1"/>
    </source>
</evidence>
<keyword evidence="1" id="KW-0732">Signal</keyword>
<keyword evidence="2" id="KW-0449">Lipoprotein</keyword>
<organism evidence="2 3">
    <name type="scientific">Robertmurraya kyonggiensis</name>
    <dbReference type="NCBI Taxonomy" id="1037680"/>
    <lineage>
        <taxon>Bacteria</taxon>
        <taxon>Bacillati</taxon>
        <taxon>Bacillota</taxon>
        <taxon>Bacilli</taxon>
        <taxon>Bacillales</taxon>
        <taxon>Bacillaceae</taxon>
        <taxon>Robertmurraya</taxon>
    </lineage>
</organism>
<protein>
    <submittedName>
        <fullName evidence="2">Small peptidoglycan-associated lipoprotein</fullName>
    </submittedName>
</protein>
<dbReference type="Proteomes" id="UP000307756">
    <property type="component" value="Unassembled WGS sequence"/>
</dbReference>
<dbReference type="OrthoDB" id="2864505at2"/>